<dbReference type="EMBL" id="QKYN01000043">
    <property type="protein sequence ID" value="RAG85323.1"/>
    <property type="molecule type" value="Genomic_DNA"/>
</dbReference>
<comment type="caution">
    <text evidence="2">The sequence shown here is derived from an EMBL/GenBank/DDBJ whole genome shotgun (WGS) entry which is preliminary data.</text>
</comment>
<organism evidence="2 3">
    <name type="scientific">Streptacidiphilus pinicola</name>
    <dbReference type="NCBI Taxonomy" id="2219663"/>
    <lineage>
        <taxon>Bacteria</taxon>
        <taxon>Bacillati</taxon>
        <taxon>Actinomycetota</taxon>
        <taxon>Actinomycetes</taxon>
        <taxon>Kitasatosporales</taxon>
        <taxon>Streptomycetaceae</taxon>
        <taxon>Streptacidiphilus</taxon>
    </lineage>
</organism>
<dbReference type="Proteomes" id="UP000248889">
    <property type="component" value="Unassembled WGS sequence"/>
</dbReference>
<evidence type="ECO:0000259" key="1">
    <source>
        <dbReference type="Pfam" id="PF03559"/>
    </source>
</evidence>
<dbReference type="AlphaFoldDB" id="A0A2X0IP68"/>
<sequence length="464" mass="51970">MQPEVNGADDFLASALVHKTALTPDADAFLKEREQSASYDVERVPLASLPNWHLGERLARADGKFFTVEGLSLTTDFGPVPQWTQPIIVQSEIGILGILAKRFDGVLHFLMQAKMEPGNTTFVQYAATVQATQSNYKRVHGGRATPYLEYFLEGTRARILFDQLLSEHGFWYLFKRNRNMIVEVPEDEDVPVHEDFTWLTLGQIRRQLTQGNGVNMNARTVLSGISYGTATGEDPLPAGEALDPFHAQLLASHRTPRPAGEMNRALTWLFDQKATYTLDAKRTSLHAMGEQWICDDDSIRHRDGRIFEIIGMSVQATSREVGTWFQPMLQPTPGNTVALICQRRDGILKFLIQAQIQPGLTDRLELAPTVQFSPGYHRGPNDFPPLTQYLDAPAEWVRLDAIQSEDGGRFAAADTRHLVVEVPEDHQVEAPENYRWMSLGLLGDLIHVGYHVNVEARSLAACLL</sequence>
<dbReference type="InterPro" id="IPR038153">
    <property type="entry name" value="EvaA-like_sf"/>
</dbReference>
<accession>A0A2X0IP68</accession>
<evidence type="ECO:0000313" key="2">
    <source>
        <dbReference type="EMBL" id="RAG85323.1"/>
    </source>
</evidence>
<keyword evidence="3" id="KW-1185">Reference proteome</keyword>
<dbReference type="InterPro" id="IPR005212">
    <property type="entry name" value="EvaA-like"/>
</dbReference>
<dbReference type="OrthoDB" id="9814961at2"/>
<reference evidence="2 3" key="1">
    <citation type="submission" date="2018-06" db="EMBL/GenBank/DDBJ databases">
        <title>Streptacidiphilus pinicola sp. nov., isolated from pine grove soil.</title>
        <authorList>
            <person name="Roh S.G."/>
            <person name="Park S."/>
            <person name="Kim M.-K."/>
            <person name="Yun B.-R."/>
            <person name="Park J."/>
            <person name="Kim M.J."/>
            <person name="Kim Y.S."/>
            <person name="Kim S.B."/>
        </authorList>
    </citation>
    <scope>NUCLEOTIDE SEQUENCE [LARGE SCALE GENOMIC DNA]</scope>
    <source>
        <strain evidence="2 3">MMS16-CNU450</strain>
    </source>
</reference>
<gene>
    <name evidence="2" type="ORF">DN069_12355</name>
</gene>
<dbReference type="Gene3D" id="3.90.79.40">
    <property type="entry name" value="EvaA sugar 2,3-dehydratase subunit"/>
    <property type="match status" value="2"/>
</dbReference>
<feature type="domain" description="dTDP-4-dehydro-6-deoxy-alpha-D-glucopyranose 2,3-dehydratase" evidence="1">
    <location>
        <begin position="27"/>
        <end position="224"/>
    </location>
</feature>
<dbReference type="Pfam" id="PF03559">
    <property type="entry name" value="Hexose_dehydrat"/>
    <property type="match status" value="2"/>
</dbReference>
<evidence type="ECO:0000313" key="3">
    <source>
        <dbReference type="Proteomes" id="UP000248889"/>
    </source>
</evidence>
<name>A0A2X0IP68_9ACTN</name>
<dbReference type="GO" id="GO:0016829">
    <property type="term" value="F:lyase activity"/>
    <property type="evidence" value="ECO:0007669"/>
    <property type="project" value="InterPro"/>
</dbReference>
<protein>
    <recommendedName>
        <fullName evidence="1">dTDP-4-dehydro-6-deoxy-alpha-D-glucopyranose 2,3-dehydratase domain-containing protein</fullName>
    </recommendedName>
</protein>
<dbReference type="RefSeq" id="WP_111500984.1">
    <property type="nucleotide sequence ID" value="NZ_QKYN01000043.1"/>
</dbReference>
<proteinExistence type="predicted"/>
<feature type="domain" description="dTDP-4-dehydro-6-deoxy-alpha-D-glucopyranose 2,3-dehydratase" evidence="1">
    <location>
        <begin position="265"/>
        <end position="463"/>
    </location>
</feature>